<name>A0A7N0RB87_KALFE</name>
<accession>A0A7N0RB87</accession>
<dbReference type="PANTHER" id="PTHR12203">
    <property type="entry name" value="KDEL LYS-ASP-GLU-LEU CONTAINING - RELATED"/>
    <property type="match status" value="1"/>
</dbReference>
<feature type="region of interest" description="Disordered" evidence="1">
    <location>
        <begin position="78"/>
        <end position="100"/>
    </location>
</feature>
<keyword evidence="2" id="KW-0812">Transmembrane</keyword>
<evidence type="ECO:0000259" key="3">
    <source>
        <dbReference type="SMART" id="SM00672"/>
    </source>
</evidence>
<dbReference type="Gramene" id="Kaladp0008s0034.1.v1.1">
    <property type="protein sequence ID" value="Kaladp0008s0034.1.v1.1"/>
    <property type="gene ID" value="Kaladp0008s0034.v1.1"/>
</dbReference>
<protein>
    <recommendedName>
        <fullName evidence="3">Glycosyl transferase CAP10 domain-containing protein</fullName>
    </recommendedName>
</protein>
<feature type="transmembrane region" description="Helical" evidence="2">
    <location>
        <begin position="39"/>
        <end position="57"/>
    </location>
</feature>
<dbReference type="PANTHER" id="PTHR12203:SF99">
    <property type="entry name" value="OS04G0534100 PROTEIN"/>
    <property type="match status" value="1"/>
</dbReference>
<keyword evidence="5" id="KW-1185">Reference proteome</keyword>
<keyword evidence="2" id="KW-0472">Membrane</keyword>
<dbReference type="Proteomes" id="UP000594263">
    <property type="component" value="Unplaced"/>
</dbReference>
<evidence type="ECO:0000256" key="2">
    <source>
        <dbReference type="SAM" id="Phobius"/>
    </source>
</evidence>
<dbReference type="InterPro" id="IPR051091">
    <property type="entry name" value="O-Glucosyltr/Glycosyltrsf_90"/>
</dbReference>
<dbReference type="InterPro" id="IPR006598">
    <property type="entry name" value="CAP10"/>
</dbReference>
<dbReference type="Pfam" id="PF05686">
    <property type="entry name" value="Glyco_transf_90"/>
    <property type="match status" value="1"/>
</dbReference>
<organism evidence="4 5">
    <name type="scientific">Kalanchoe fedtschenkoi</name>
    <name type="common">Lavender scallops</name>
    <name type="synonym">South American air plant</name>
    <dbReference type="NCBI Taxonomy" id="63787"/>
    <lineage>
        <taxon>Eukaryota</taxon>
        <taxon>Viridiplantae</taxon>
        <taxon>Streptophyta</taxon>
        <taxon>Embryophyta</taxon>
        <taxon>Tracheophyta</taxon>
        <taxon>Spermatophyta</taxon>
        <taxon>Magnoliopsida</taxon>
        <taxon>eudicotyledons</taxon>
        <taxon>Gunneridae</taxon>
        <taxon>Pentapetalae</taxon>
        <taxon>Saxifragales</taxon>
        <taxon>Crassulaceae</taxon>
        <taxon>Kalanchoe</taxon>
    </lineage>
</organism>
<dbReference type="EnsemblPlants" id="Kaladp0008s0034.2.v1.1">
    <property type="protein sequence ID" value="Kaladp0008s0034.2.v1.1"/>
    <property type="gene ID" value="Kaladp0008s0034.v1.1"/>
</dbReference>
<dbReference type="SMART" id="SM00672">
    <property type="entry name" value="CAP10"/>
    <property type="match status" value="1"/>
</dbReference>
<sequence>MQRADDEEDVVGRSGKMRVGGYFFSDRVRRPFMKRTPTLPALFLCFLPCLLVGAFLSTRFLDLSASLGGVGGLATPPHITAKNMQSPKHPQDPPKTLKRPLPRIEIPLNCTLAPNQTRTCPNNYPISFRADDLDRPTSCPDYYRWIHEDLRPWKATGITQEMVAQARRTANFRLTIVGGRAYVEWYRKSFQSRDTFTIWGILQLLRRYPGKVPDLDLMFDCVDWPVIQKQFYREHNDTQPPPLFRYCGDDKSLDIVFPDWSFWGWPEINIKPWDSLVKELAEGNKRTKWVDRDAHAYWKGNPAVAQTRMDLLKCNVSENQDWNARVFAQDWLKESQEGFKESNLASQCKHRYKIYIEGSAWSVSEKYILACDSETLLVTPHYYDFFTRSLMPVHHYWPIKEDSKCKSIKFAVDWGESHKKKAQEIGKSASKFILEDLKMDYVYDYMFHLLNEYAKLLKFKPTVPEKAVEFCSESMACPAQGVAKTFMMESLEKGPAVKNPCTLPPPYDPRSLFALKRRQANSIMQVETWESNYWKTRSAKN</sequence>
<keyword evidence="2" id="KW-1133">Transmembrane helix</keyword>
<dbReference type="EnsemblPlants" id="Kaladp0008s0034.1.v1.1">
    <property type="protein sequence ID" value="Kaladp0008s0034.1.v1.1"/>
    <property type="gene ID" value="Kaladp0008s0034.v1.1"/>
</dbReference>
<evidence type="ECO:0000313" key="5">
    <source>
        <dbReference type="Proteomes" id="UP000594263"/>
    </source>
</evidence>
<evidence type="ECO:0000256" key="1">
    <source>
        <dbReference type="SAM" id="MobiDB-lite"/>
    </source>
</evidence>
<dbReference type="OMA" id="DIIYPAW"/>
<feature type="domain" description="Glycosyl transferase CAP10" evidence="3">
    <location>
        <begin position="211"/>
        <end position="460"/>
    </location>
</feature>
<dbReference type="AlphaFoldDB" id="A0A7N0RB87"/>
<reference evidence="4" key="1">
    <citation type="submission" date="2021-01" db="UniProtKB">
        <authorList>
            <consortium name="EnsemblPlants"/>
        </authorList>
    </citation>
    <scope>IDENTIFICATION</scope>
</reference>
<evidence type="ECO:0000313" key="4">
    <source>
        <dbReference type="EnsemblPlants" id="Kaladp0008s0034.1.v1.1"/>
    </source>
</evidence>
<proteinExistence type="predicted"/>
<dbReference type="Gramene" id="Kaladp0008s0034.2.v1.1">
    <property type="protein sequence ID" value="Kaladp0008s0034.2.v1.1"/>
    <property type="gene ID" value="Kaladp0008s0034.v1.1"/>
</dbReference>